<evidence type="ECO:0000256" key="1">
    <source>
        <dbReference type="SAM" id="Phobius"/>
    </source>
</evidence>
<gene>
    <name evidence="2" type="ORF">GNH96_12965</name>
</gene>
<keyword evidence="1" id="KW-1133">Transmembrane helix</keyword>
<evidence type="ECO:0000313" key="3">
    <source>
        <dbReference type="Proteomes" id="UP000503004"/>
    </source>
</evidence>
<sequence>MKDKATDAAFLARIDRLKYRIAFGNMVFLLFGTILLLGLVGVFADLRPGTWLKYFDLDREYTVPTLFSGGLLLAAAWESFRAASSRRLDAWAFALAALFFEMGFDELLMIHERIEQAVGVDWQILYLPVMAFAGIGWLFLFAQLPDRWQKRLWAAGAGAWAASQLLEAAEWGWGAESEIPLAGYLYLVPVEELLEMSGSSFFLLALLHLNGSCSVSRN</sequence>
<feature type="transmembrane region" description="Helical" evidence="1">
    <location>
        <begin position="122"/>
        <end position="142"/>
    </location>
</feature>
<feature type="transmembrane region" description="Helical" evidence="1">
    <location>
        <begin position="61"/>
        <end position="78"/>
    </location>
</feature>
<dbReference type="EMBL" id="CP046565">
    <property type="protein sequence ID" value="QJD30788.1"/>
    <property type="molecule type" value="Genomic_DNA"/>
</dbReference>
<dbReference type="RefSeq" id="WP_169604063.1">
    <property type="nucleotide sequence ID" value="NZ_CP046565.1"/>
</dbReference>
<feature type="transmembrane region" description="Helical" evidence="1">
    <location>
        <begin position="90"/>
        <end position="110"/>
    </location>
</feature>
<protein>
    <submittedName>
        <fullName evidence="2">Uncharacterized protein</fullName>
    </submittedName>
</protein>
<name>A0A858QA76_9GAMM</name>
<accession>A0A858QA76</accession>
<organism evidence="2 3">
    <name type="scientific">Methylococcus geothermalis</name>
    <dbReference type="NCBI Taxonomy" id="2681310"/>
    <lineage>
        <taxon>Bacteria</taxon>
        <taxon>Pseudomonadati</taxon>
        <taxon>Pseudomonadota</taxon>
        <taxon>Gammaproteobacteria</taxon>
        <taxon>Methylococcales</taxon>
        <taxon>Methylococcaceae</taxon>
        <taxon>Methylococcus</taxon>
    </lineage>
</organism>
<keyword evidence="1" id="KW-0472">Membrane</keyword>
<proteinExistence type="predicted"/>
<dbReference type="AlphaFoldDB" id="A0A858QA76"/>
<reference evidence="3" key="1">
    <citation type="submission" date="2019-12" db="EMBL/GenBank/DDBJ databases">
        <authorList>
            <person name="Awala S.I."/>
            <person name="Rhee S.K."/>
        </authorList>
    </citation>
    <scope>NUCLEOTIDE SEQUENCE [LARGE SCALE GENOMIC DNA]</scope>
    <source>
        <strain evidence="3">IM1</strain>
    </source>
</reference>
<keyword evidence="1" id="KW-0812">Transmembrane</keyword>
<evidence type="ECO:0000313" key="2">
    <source>
        <dbReference type="EMBL" id="QJD30788.1"/>
    </source>
</evidence>
<dbReference type="Proteomes" id="UP000503004">
    <property type="component" value="Chromosome"/>
</dbReference>
<feature type="transmembrane region" description="Helical" evidence="1">
    <location>
        <begin position="21"/>
        <end position="41"/>
    </location>
</feature>
<keyword evidence="3" id="KW-1185">Reference proteome</keyword>
<dbReference type="KEGG" id="metu:GNH96_12965"/>